<organism evidence="1 2">
    <name type="scientific">Hyalomma asiaticum</name>
    <name type="common">Tick</name>
    <dbReference type="NCBI Taxonomy" id="266040"/>
    <lineage>
        <taxon>Eukaryota</taxon>
        <taxon>Metazoa</taxon>
        <taxon>Ecdysozoa</taxon>
        <taxon>Arthropoda</taxon>
        <taxon>Chelicerata</taxon>
        <taxon>Arachnida</taxon>
        <taxon>Acari</taxon>
        <taxon>Parasitiformes</taxon>
        <taxon>Ixodida</taxon>
        <taxon>Ixodoidea</taxon>
        <taxon>Ixodidae</taxon>
        <taxon>Hyalomminae</taxon>
        <taxon>Hyalomma</taxon>
    </lineage>
</organism>
<sequence length="105" mass="11257">MFWAMTTESHAFGETTACAVVPQDDRAARIWSLPGAAARTCRARVQSVARSSSISAVSRWSHLIPAPVIAAPGCVARGDVRRACSAPTRAWPSRANRARFLFSSA</sequence>
<reference evidence="1" key="1">
    <citation type="submission" date="2020-05" db="EMBL/GenBank/DDBJ databases">
        <title>Large-scale comparative analyses of tick genomes elucidate their genetic diversity and vector capacities.</title>
        <authorList>
            <person name="Jia N."/>
            <person name="Wang J."/>
            <person name="Shi W."/>
            <person name="Du L."/>
            <person name="Sun Y."/>
            <person name="Zhan W."/>
            <person name="Jiang J."/>
            <person name="Wang Q."/>
            <person name="Zhang B."/>
            <person name="Ji P."/>
            <person name="Sakyi L.B."/>
            <person name="Cui X."/>
            <person name="Yuan T."/>
            <person name="Jiang B."/>
            <person name="Yang W."/>
            <person name="Lam T.T.-Y."/>
            <person name="Chang Q."/>
            <person name="Ding S."/>
            <person name="Wang X."/>
            <person name="Zhu J."/>
            <person name="Ruan X."/>
            <person name="Zhao L."/>
            <person name="Wei J."/>
            <person name="Que T."/>
            <person name="Du C."/>
            <person name="Cheng J."/>
            <person name="Dai P."/>
            <person name="Han X."/>
            <person name="Huang E."/>
            <person name="Gao Y."/>
            <person name="Liu J."/>
            <person name="Shao H."/>
            <person name="Ye R."/>
            <person name="Li L."/>
            <person name="Wei W."/>
            <person name="Wang X."/>
            <person name="Wang C."/>
            <person name="Yang T."/>
            <person name="Huo Q."/>
            <person name="Li W."/>
            <person name="Guo W."/>
            <person name="Chen H."/>
            <person name="Zhou L."/>
            <person name="Ni X."/>
            <person name="Tian J."/>
            <person name="Zhou Y."/>
            <person name="Sheng Y."/>
            <person name="Liu T."/>
            <person name="Pan Y."/>
            <person name="Xia L."/>
            <person name="Li J."/>
            <person name="Zhao F."/>
            <person name="Cao W."/>
        </authorList>
    </citation>
    <scope>NUCLEOTIDE SEQUENCE</scope>
    <source>
        <strain evidence="1">Hyas-2018</strain>
    </source>
</reference>
<gene>
    <name evidence="1" type="ORF">HPB50_024955</name>
</gene>
<evidence type="ECO:0000313" key="2">
    <source>
        <dbReference type="Proteomes" id="UP000821845"/>
    </source>
</evidence>
<dbReference type="Proteomes" id="UP000821845">
    <property type="component" value="Chromosome 1"/>
</dbReference>
<name>A0ACB7TNE7_HYAAI</name>
<protein>
    <submittedName>
        <fullName evidence="1">Uncharacterized protein</fullName>
    </submittedName>
</protein>
<comment type="caution">
    <text evidence="1">The sequence shown here is derived from an EMBL/GenBank/DDBJ whole genome shotgun (WGS) entry which is preliminary data.</text>
</comment>
<dbReference type="EMBL" id="CM023481">
    <property type="protein sequence ID" value="KAH6948518.1"/>
    <property type="molecule type" value="Genomic_DNA"/>
</dbReference>
<evidence type="ECO:0000313" key="1">
    <source>
        <dbReference type="EMBL" id="KAH6948518.1"/>
    </source>
</evidence>
<proteinExistence type="predicted"/>
<accession>A0ACB7TNE7</accession>
<keyword evidence="2" id="KW-1185">Reference proteome</keyword>